<dbReference type="GO" id="GO:0000166">
    <property type="term" value="F:nucleotide binding"/>
    <property type="evidence" value="ECO:0007669"/>
    <property type="project" value="UniProtKB-KW"/>
</dbReference>
<dbReference type="Gene3D" id="3.10.20.30">
    <property type="match status" value="1"/>
</dbReference>
<sequence length="96" mass="10007">MGPSASPAGHFVVLYFAAAASYTGKTSEHLASPMAAGELFGRLEQLYPGIRARVLESCAVTVNLQYINLDGDDAEGARVLLKEGDEVAIIPPVSSG</sequence>
<dbReference type="EMBL" id="MU006569">
    <property type="protein sequence ID" value="KAF2748514.1"/>
    <property type="molecule type" value="Genomic_DNA"/>
</dbReference>
<organism evidence="6 7">
    <name type="scientific">Sporormia fimetaria CBS 119925</name>
    <dbReference type="NCBI Taxonomy" id="1340428"/>
    <lineage>
        <taxon>Eukaryota</taxon>
        <taxon>Fungi</taxon>
        <taxon>Dikarya</taxon>
        <taxon>Ascomycota</taxon>
        <taxon>Pezizomycotina</taxon>
        <taxon>Dothideomycetes</taxon>
        <taxon>Pleosporomycetidae</taxon>
        <taxon>Pleosporales</taxon>
        <taxon>Sporormiaceae</taxon>
        <taxon>Sporormia</taxon>
    </lineage>
</organism>
<comment type="pathway">
    <text evidence="5">Cofactor biosynthesis; molybdopterin biosynthesis.</text>
</comment>
<name>A0A6A6VFL6_9PLEO</name>
<dbReference type="PANTHER" id="PTHR33359:SF1">
    <property type="entry name" value="MOLYBDOPTERIN SYNTHASE SULFUR CARRIER SUBUNIT"/>
    <property type="match status" value="1"/>
</dbReference>
<gene>
    <name evidence="5" type="primary">cnxG</name>
    <name evidence="6" type="ORF">M011DRAFT_400478</name>
</gene>
<comment type="subunit">
    <text evidence="5">Heterotetramer; composed of 2 small (MOCS2A) and 2 large (MOCS2B) subunits.</text>
</comment>
<dbReference type="InterPro" id="IPR016155">
    <property type="entry name" value="Mopterin_synth/thiamin_S_b"/>
</dbReference>
<evidence type="ECO:0000313" key="6">
    <source>
        <dbReference type="EMBL" id="KAF2748514.1"/>
    </source>
</evidence>
<dbReference type="InterPro" id="IPR028887">
    <property type="entry name" value="MOCS2A_euk"/>
</dbReference>
<dbReference type="GO" id="GO:0030366">
    <property type="term" value="F:molybdopterin synthase activity"/>
    <property type="evidence" value="ECO:0007669"/>
    <property type="project" value="UniProtKB-UniRule"/>
</dbReference>
<dbReference type="CDD" id="cd00754">
    <property type="entry name" value="Ubl_MoaD"/>
    <property type="match status" value="1"/>
</dbReference>
<feature type="modified residue" description="Glycyl adenylate; alternate" evidence="5">
    <location>
        <position position="96"/>
    </location>
</feature>
<dbReference type="OrthoDB" id="5595860at2759"/>
<keyword evidence="7" id="KW-1185">Reference proteome</keyword>
<dbReference type="Proteomes" id="UP000799440">
    <property type="component" value="Unassembled WGS sequence"/>
</dbReference>
<dbReference type="Pfam" id="PF02597">
    <property type="entry name" value="ThiS"/>
    <property type="match status" value="1"/>
</dbReference>
<comment type="subcellular location">
    <subcellularLocation>
        <location evidence="5">Cytoplasm</location>
    </subcellularLocation>
</comment>
<comment type="similarity">
    <text evidence="5">Belongs to the MoaD family. MOCS2A subfamily.</text>
</comment>
<comment type="PTM">
    <text evidence="5">C-terminal thiocarboxylation occurs in 2 steps, it is first acyl-adenylated (-COAMP) via the hesA/moeB/thiF part of UBA4, then thiocarboxylated (-COSH) via the rhodanese domain of UBA4.</text>
</comment>
<reference evidence="6" key="1">
    <citation type="journal article" date="2020" name="Stud. Mycol.">
        <title>101 Dothideomycetes genomes: a test case for predicting lifestyles and emergence of pathogens.</title>
        <authorList>
            <person name="Haridas S."/>
            <person name="Albert R."/>
            <person name="Binder M."/>
            <person name="Bloem J."/>
            <person name="Labutti K."/>
            <person name="Salamov A."/>
            <person name="Andreopoulos B."/>
            <person name="Baker S."/>
            <person name="Barry K."/>
            <person name="Bills G."/>
            <person name="Bluhm B."/>
            <person name="Cannon C."/>
            <person name="Castanera R."/>
            <person name="Culley D."/>
            <person name="Daum C."/>
            <person name="Ezra D."/>
            <person name="Gonzalez J."/>
            <person name="Henrissat B."/>
            <person name="Kuo A."/>
            <person name="Liang C."/>
            <person name="Lipzen A."/>
            <person name="Lutzoni F."/>
            <person name="Magnuson J."/>
            <person name="Mondo S."/>
            <person name="Nolan M."/>
            <person name="Ohm R."/>
            <person name="Pangilinan J."/>
            <person name="Park H.-J."/>
            <person name="Ramirez L."/>
            <person name="Alfaro M."/>
            <person name="Sun H."/>
            <person name="Tritt A."/>
            <person name="Yoshinaga Y."/>
            <person name="Zwiers L.-H."/>
            <person name="Turgeon B."/>
            <person name="Goodwin S."/>
            <person name="Spatafora J."/>
            <person name="Crous P."/>
            <person name="Grigoriev I."/>
        </authorList>
    </citation>
    <scope>NUCLEOTIDE SEQUENCE</scope>
    <source>
        <strain evidence="6">CBS 119925</strain>
    </source>
</reference>
<evidence type="ECO:0000256" key="5">
    <source>
        <dbReference type="HAMAP-Rule" id="MF_03051"/>
    </source>
</evidence>
<dbReference type="GO" id="GO:1990133">
    <property type="term" value="C:molybdopterin adenylyltransferase complex"/>
    <property type="evidence" value="ECO:0007669"/>
    <property type="project" value="TreeGrafter"/>
</dbReference>
<dbReference type="AlphaFoldDB" id="A0A6A6VFL6"/>
<dbReference type="InterPro" id="IPR044672">
    <property type="entry name" value="MOCS2A"/>
</dbReference>
<evidence type="ECO:0000256" key="2">
    <source>
        <dbReference type="ARBA" id="ARBA00022553"/>
    </source>
</evidence>
<feature type="modified residue" description="1-thioglycine; alternate" evidence="5">
    <location>
        <position position="96"/>
    </location>
</feature>
<dbReference type="HAMAP" id="MF_03051">
    <property type="entry name" value="MOCS2A"/>
    <property type="match status" value="1"/>
</dbReference>
<keyword evidence="4 5" id="KW-0501">Molybdenum cofactor biosynthesis</keyword>
<keyword evidence="1 5" id="KW-0963">Cytoplasm</keyword>
<dbReference type="GO" id="GO:1990140">
    <property type="term" value="C:molybdopterin synthase complex"/>
    <property type="evidence" value="ECO:0007669"/>
    <property type="project" value="UniProtKB-UniRule"/>
</dbReference>
<proteinExistence type="inferred from homology"/>
<evidence type="ECO:0000256" key="1">
    <source>
        <dbReference type="ARBA" id="ARBA00022490"/>
    </source>
</evidence>
<keyword evidence="3 5" id="KW-0547">Nucleotide-binding</keyword>
<dbReference type="GO" id="GO:0006777">
    <property type="term" value="P:Mo-molybdopterin cofactor biosynthetic process"/>
    <property type="evidence" value="ECO:0007669"/>
    <property type="project" value="UniProtKB-UniRule"/>
</dbReference>
<dbReference type="PANTHER" id="PTHR33359">
    <property type="entry name" value="MOLYBDOPTERIN SYNTHASE SULFUR CARRIER SUBUNIT"/>
    <property type="match status" value="1"/>
</dbReference>
<dbReference type="SUPFAM" id="SSF54285">
    <property type="entry name" value="MoaD/ThiS"/>
    <property type="match status" value="1"/>
</dbReference>
<evidence type="ECO:0000256" key="3">
    <source>
        <dbReference type="ARBA" id="ARBA00022741"/>
    </source>
</evidence>
<protein>
    <recommendedName>
        <fullName evidence="5">Molybdopterin synthase sulfur carrier subunit</fullName>
    </recommendedName>
    <alternativeName>
        <fullName evidence="5">Common component for nitrate reductase and xanthine dehydrogenase protein G</fullName>
    </alternativeName>
    <alternativeName>
        <fullName evidence="5">Molybdenum cofactor synthesis protein 2 small subunit</fullName>
    </alternativeName>
    <alternativeName>
        <fullName evidence="5">Molybdenum cofactor synthesis protein 2A</fullName>
    </alternativeName>
    <alternativeName>
        <fullName evidence="5">Sulfur carrier protein MOCS2A</fullName>
        <shortName evidence="5">MOCS2A</shortName>
    </alternativeName>
</protein>
<dbReference type="InterPro" id="IPR012675">
    <property type="entry name" value="Beta-grasp_dom_sf"/>
</dbReference>
<dbReference type="InterPro" id="IPR003749">
    <property type="entry name" value="ThiS/MoaD-like"/>
</dbReference>
<evidence type="ECO:0000313" key="7">
    <source>
        <dbReference type="Proteomes" id="UP000799440"/>
    </source>
</evidence>
<accession>A0A6A6VFL6</accession>
<keyword evidence="2 5" id="KW-0597">Phosphoprotein</keyword>
<evidence type="ECO:0000256" key="4">
    <source>
        <dbReference type="ARBA" id="ARBA00023150"/>
    </source>
</evidence>
<dbReference type="UniPathway" id="UPA00344"/>
<comment type="function">
    <text evidence="5">Acts as a sulfur carrier required for molybdopterin biosynthesis. Component of the molybdopterin synthase complex that catalyzes the conversion of precursor Z into molybdopterin by mediating the incorporation of 2 sulfur atoms into precursor Z to generate a dithiolene group. In the complex, serves as sulfur donor by being thiocarboxylated (-COSH) at its C-terminus by UBA4. After interaction with MOCS2B, the sulfur is then transferred to precursor Z to form molybdopterin.</text>
</comment>